<name>A0A1F5KQT4_9BACT</name>
<feature type="domain" description="RDD" evidence="7">
    <location>
        <begin position="4"/>
        <end position="112"/>
    </location>
</feature>
<keyword evidence="5 6" id="KW-0472">Membrane</keyword>
<sequence>MKNYAGFWRRFAAAFLDGLIVGGIPSIFFKDYGTLSFLIGLAYSVWMLSTYQATVGMMVLKIKITKESGSKVTYKDAILRYFAAILSAVALLVGYLWMIWDDKKQTWHDKLAQTVVIQVDK</sequence>
<evidence type="ECO:0000256" key="5">
    <source>
        <dbReference type="ARBA" id="ARBA00023136"/>
    </source>
</evidence>
<proteinExistence type="predicted"/>
<comment type="caution">
    <text evidence="8">The sequence shown here is derived from an EMBL/GenBank/DDBJ whole genome shotgun (WGS) entry which is preliminary data.</text>
</comment>
<evidence type="ECO:0000256" key="2">
    <source>
        <dbReference type="ARBA" id="ARBA00022475"/>
    </source>
</evidence>
<dbReference type="STRING" id="1797785.A3B45_01485"/>
<dbReference type="EMBL" id="MFDM01000017">
    <property type="protein sequence ID" value="OGE43189.1"/>
    <property type="molecule type" value="Genomic_DNA"/>
</dbReference>
<organism evidence="8 9">
    <name type="scientific">Candidatus Daviesbacteria bacterium RIFCSPLOWO2_01_FULL_39_12</name>
    <dbReference type="NCBI Taxonomy" id="1797785"/>
    <lineage>
        <taxon>Bacteria</taxon>
        <taxon>Candidatus Daviesiibacteriota</taxon>
    </lineage>
</organism>
<dbReference type="InterPro" id="IPR051791">
    <property type="entry name" value="Pra-immunoreactive"/>
</dbReference>
<dbReference type="Proteomes" id="UP000178565">
    <property type="component" value="Unassembled WGS sequence"/>
</dbReference>
<dbReference type="InterPro" id="IPR010432">
    <property type="entry name" value="RDD"/>
</dbReference>
<dbReference type="GO" id="GO:0005886">
    <property type="term" value="C:plasma membrane"/>
    <property type="evidence" value="ECO:0007669"/>
    <property type="project" value="UniProtKB-SubCell"/>
</dbReference>
<evidence type="ECO:0000256" key="1">
    <source>
        <dbReference type="ARBA" id="ARBA00004651"/>
    </source>
</evidence>
<feature type="transmembrane region" description="Helical" evidence="6">
    <location>
        <begin position="12"/>
        <end position="29"/>
    </location>
</feature>
<feature type="transmembrane region" description="Helical" evidence="6">
    <location>
        <begin position="35"/>
        <end position="60"/>
    </location>
</feature>
<dbReference type="AlphaFoldDB" id="A0A1F5KQT4"/>
<dbReference type="Pfam" id="PF06271">
    <property type="entry name" value="RDD"/>
    <property type="match status" value="1"/>
</dbReference>
<gene>
    <name evidence="8" type="ORF">A3B45_01485</name>
</gene>
<keyword evidence="3 6" id="KW-0812">Transmembrane</keyword>
<comment type="subcellular location">
    <subcellularLocation>
        <location evidence="1">Cell membrane</location>
        <topology evidence="1">Multi-pass membrane protein</topology>
    </subcellularLocation>
</comment>
<evidence type="ECO:0000259" key="7">
    <source>
        <dbReference type="Pfam" id="PF06271"/>
    </source>
</evidence>
<protein>
    <recommendedName>
        <fullName evidence="7">RDD domain-containing protein</fullName>
    </recommendedName>
</protein>
<keyword evidence="2" id="KW-1003">Cell membrane</keyword>
<evidence type="ECO:0000256" key="6">
    <source>
        <dbReference type="SAM" id="Phobius"/>
    </source>
</evidence>
<accession>A0A1F5KQT4</accession>
<dbReference type="PANTHER" id="PTHR36115">
    <property type="entry name" value="PROLINE-RICH ANTIGEN HOMOLOG-RELATED"/>
    <property type="match status" value="1"/>
</dbReference>
<evidence type="ECO:0000256" key="4">
    <source>
        <dbReference type="ARBA" id="ARBA00022989"/>
    </source>
</evidence>
<reference evidence="8 9" key="1">
    <citation type="journal article" date="2016" name="Nat. Commun.">
        <title>Thousands of microbial genomes shed light on interconnected biogeochemical processes in an aquifer system.</title>
        <authorList>
            <person name="Anantharaman K."/>
            <person name="Brown C.T."/>
            <person name="Hug L.A."/>
            <person name="Sharon I."/>
            <person name="Castelle C.J."/>
            <person name="Probst A.J."/>
            <person name="Thomas B.C."/>
            <person name="Singh A."/>
            <person name="Wilkins M.J."/>
            <person name="Karaoz U."/>
            <person name="Brodie E.L."/>
            <person name="Williams K.H."/>
            <person name="Hubbard S.S."/>
            <person name="Banfield J.F."/>
        </authorList>
    </citation>
    <scope>NUCLEOTIDE SEQUENCE [LARGE SCALE GENOMIC DNA]</scope>
</reference>
<evidence type="ECO:0000313" key="8">
    <source>
        <dbReference type="EMBL" id="OGE43189.1"/>
    </source>
</evidence>
<evidence type="ECO:0000313" key="9">
    <source>
        <dbReference type="Proteomes" id="UP000178565"/>
    </source>
</evidence>
<feature type="transmembrane region" description="Helical" evidence="6">
    <location>
        <begin position="81"/>
        <end position="100"/>
    </location>
</feature>
<evidence type="ECO:0000256" key="3">
    <source>
        <dbReference type="ARBA" id="ARBA00022692"/>
    </source>
</evidence>
<keyword evidence="4 6" id="KW-1133">Transmembrane helix</keyword>